<feature type="compositionally biased region" description="Polar residues" evidence="3">
    <location>
        <begin position="1"/>
        <end position="24"/>
    </location>
</feature>
<dbReference type="CDD" id="cd22459">
    <property type="entry name" value="KH-I_PEPPER_rpt1_like"/>
    <property type="match status" value="1"/>
</dbReference>
<evidence type="ECO:0000313" key="6">
    <source>
        <dbReference type="Proteomes" id="UP000796880"/>
    </source>
</evidence>
<reference evidence="5" key="1">
    <citation type="submission" date="2020-03" db="EMBL/GenBank/DDBJ databases">
        <title>A high-quality chromosome-level genome assembly of a woody plant with both climbing and erect habits, Rhamnella rubrinervis.</title>
        <authorList>
            <person name="Lu Z."/>
            <person name="Yang Y."/>
            <person name="Zhu X."/>
            <person name="Sun Y."/>
        </authorList>
    </citation>
    <scope>NUCLEOTIDE SEQUENCE</scope>
    <source>
        <strain evidence="5">BYM</strain>
        <tissue evidence="5">Leaf</tissue>
    </source>
</reference>
<dbReference type="CDD" id="cd22460">
    <property type="entry name" value="KH-I_PEPPER_rpt2_like"/>
    <property type="match status" value="1"/>
</dbReference>
<comment type="caution">
    <text evidence="5">The sequence shown here is derived from an EMBL/GenBank/DDBJ whole genome shotgun (WGS) entry which is preliminary data.</text>
</comment>
<feature type="compositionally biased region" description="Polar residues" evidence="3">
    <location>
        <begin position="456"/>
        <end position="472"/>
    </location>
</feature>
<feature type="compositionally biased region" description="Polar residues" evidence="3">
    <location>
        <begin position="38"/>
        <end position="58"/>
    </location>
</feature>
<accession>A0A8K0HJC4</accession>
<dbReference type="SUPFAM" id="SSF54791">
    <property type="entry name" value="Eukaryotic type KH-domain (KH-domain type I)"/>
    <property type="match status" value="3"/>
</dbReference>
<dbReference type="PANTHER" id="PTHR10288">
    <property type="entry name" value="KH DOMAIN CONTAINING RNA BINDING PROTEIN"/>
    <property type="match status" value="1"/>
</dbReference>
<dbReference type="EMBL" id="VOIH02000002">
    <property type="protein sequence ID" value="KAF3452744.1"/>
    <property type="molecule type" value="Genomic_DNA"/>
</dbReference>
<keyword evidence="2" id="KW-0694">RNA-binding</keyword>
<evidence type="ECO:0000256" key="2">
    <source>
        <dbReference type="PROSITE-ProRule" id="PRU00117"/>
    </source>
</evidence>
<sequence length="491" mass="52313">MATTETNENGSTNATESDSQQLVLDSTYAATTATATVIDTGTNPATESEQAHENQNAEFDSAPESESAAHLNTTTPGGTNSNATTTAADIKWPGWPGDCVFRLIVPVLKVGSIIGRKGELIKRMCEETRARIRVLDGAVGTPDRIVLISGKEEPDSPLSPAMDAVIRVFKRVSGLSETEGDAKVSGAARVAFCSIRLLVASTQAINLIGKQGSLIKSMQESTGASVRVLSPDEVPFYAASDERIVELQGEALKVLKAVEAVIGHLRKFLVDHSVLPLFEKNYNATVSQERQVDTWPDKSLLHTASQTGVGTSYPLSSKREPLFLDRETQLESQLPSSGVSIYGQDPSLSGIRSSGLGRAGAPIVTQITQTMQIPLSYAEDIIGIEGSNIAYIRGTSGAILTVQERRGHPDEITVEIKGTSSQVQLAQQLIQEVISNRKDPLSSSYGRIDSGLRSSYSQLSNSTYPSSSLPTQSYGGGYGSSGLGGYPTFRL</sequence>
<feature type="region of interest" description="Disordered" evidence="3">
    <location>
        <begin position="1"/>
        <end position="26"/>
    </location>
</feature>
<dbReference type="InterPro" id="IPR004088">
    <property type="entry name" value="KH_dom_type_1"/>
</dbReference>
<feature type="domain" description="K Homology" evidence="4">
    <location>
        <begin position="97"/>
        <end position="170"/>
    </location>
</feature>
<dbReference type="AlphaFoldDB" id="A0A8K0HJC4"/>
<feature type="domain" description="K Homology" evidence="4">
    <location>
        <begin position="191"/>
        <end position="266"/>
    </location>
</feature>
<dbReference type="Proteomes" id="UP000796880">
    <property type="component" value="Unassembled WGS sequence"/>
</dbReference>
<name>A0A8K0HJC4_9ROSA</name>
<dbReference type="Pfam" id="PF00013">
    <property type="entry name" value="KH_1"/>
    <property type="match status" value="3"/>
</dbReference>
<feature type="region of interest" description="Disordered" evidence="3">
    <location>
        <begin position="456"/>
        <end position="477"/>
    </location>
</feature>
<evidence type="ECO:0000259" key="4">
    <source>
        <dbReference type="SMART" id="SM00322"/>
    </source>
</evidence>
<protein>
    <recommendedName>
        <fullName evidence="4">K Homology domain-containing protein</fullName>
    </recommendedName>
</protein>
<dbReference type="GO" id="GO:0003723">
    <property type="term" value="F:RNA binding"/>
    <property type="evidence" value="ECO:0007669"/>
    <property type="project" value="UniProtKB-UniRule"/>
</dbReference>
<dbReference type="InterPro" id="IPR036612">
    <property type="entry name" value="KH_dom_type_1_sf"/>
</dbReference>
<dbReference type="InterPro" id="IPR004087">
    <property type="entry name" value="KH_dom"/>
</dbReference>
<organism evidence="5 6">
    <name type="scientific">Rhamnella rubrinervis</name>
    <dbReference type="NCBI Taxonomy" id="2594499"/>
    <lineage>
        <taxon>Eukaryota</taxon>
        <taxon>Viridiplantae</taxon>
        <taxon>Streptophyta</taxon>
        <taxon>Embryophyta</taxon>
        <taxon>Tracheophyta</taxon>
        <taxon>Spermatophyta</taxon>
        <taxon>Magnoliopsida</taxon>
        <taxon>eudicotyledons</taxon>
        <taxon>Gunneridae</taxon>
        <taxon>Pentapetalae</taxon>
        <taxon>rosids</taxon>
        <taxon>fabids</taxon>
        <taxon>Rosales</taxon>
        <taxon>Rhamnaceae</taxon>
        <taxon>rhamnoid group</taxon>
        <taxon>Rhamneae</taxon>
        <taxon>Rhamnella</taxon>
    </lineage>
</organism>
<dbReference type="SMART" id="SM00322">
    <property type="entry name" value="KH"/>
    <property type="match status" value="3"/>
</dbReference>
<dbReference type="Gene3D" id="3.30.310.210">
    <property type="match status" value="1"/>
</dbReference>
<dbReference type="CDD" id="cd22461">
    <property type="entry name" value="KH-I_PEPPER_like_rpt3"/>
    <property type="match status" value="1"/>
</dbReference>
<dbReference type="OrthoDB" id="442947at2759"/>
<evidence type="ECO:0000256" key="3">
    <source>
        <dbReference type="SAM" id="MobiDB-lite"/>
    </source>
</evidence>
<feature type="region of interest" description="Disordered" evidence="3">
    <location>
        <begin position="38"/>
        <end position="85"/>
    </location>
</feature>
<proteinExistence type="predicted"/>
<evidence type="ECO:0000256" key="1">
    <source>
        <dbReference type="ARBA" id="ARBA00022737"/>
    </source>
</evidence>
<dbReference type="Gene3D" id="3.30.1370.10">
    <property type="entry name" value="K Homology domain, type 1"/>
    <property type="match status" value="1"/>
</dbReference>
<feature type="domain" description="K Homology" evidence="4">
    <location>
        <begin position="365"/>
        <end position="435"/>
    </location>
</feature>
<gene>
    <name evidence="5" type="ORF">FNV43_RR03177</name>
</gene>
<dbReference type="PROSITE" id="PS50084">
    <property type="entry name" value="KH_TYPE_1"/>
    <property type="match status" value="3"/>
</dbReference>
<evidence type="ECO:0000313" key="5">
    <source>
        <dbReference type="EMBL" id="KAF3452744.1"/>
    </source>
</evidence>
<feature type="compositionally biased region" description="Low complexity" evidence="3">
    <location>
        <begin position="72"/>
        <end position="85"/>
    </location>
</feature>
<keyword evidence="1" id="KW-0677">Repeat</keyword>
<keyword evidence="6" id="KW-1185">Reference proteome</keyword>